<keyword evidence="1" id="KW-0479">Metal-binding</keyword>
<dbReference type="InterPro" id="IPR036010">
    <property type="entry name" value="2Fe-2S_ferredoxin-like_sf"/>
</dbReference>
<gene>
    <name evidence="3" type="ORF">KFL_004500020</name>
</gene>
<keyword evidence="1" id="KW-0411">Iron-sulfur</keyword>
<dbReference type="OrthoDB" id="2013744at2759"/>
<reference evidence="3 4" key="1">
    <citation type="journal article" date="2014" name="Nat. Commun.">
        <title>Klebsormidium flaccidum genome reveals primary factors for plant terrestrial adaptation.</title>
        <authorList>
            <person name="Hori K."/>
            <person name="Maruyama F."/>
            <person name="Fujisawa T."/>
            <person name="Togashi T."/>
            <person name="Yamamoto N."/>
            <person name="Seo M."/>
            <person name="Sato S."/>
            <person name="Yamada T."/>
            <person name="Mori H."/>
            <person name="Tajima N."/>
            <person name="Moriyama T."/>
            <person name="Ikeuchi M."/>
            <person name="Watanabe M."/>
            <person name="Wada H."/>
            <person name="Kobayashi K."/>
            <person name="Saito M."/>
            <person name="Masuda T."/>
            <person name="Sasaki-Sekimoto Y."/>
            <person name="Mashiguchi K."/>
            <person name="Awai K."/>
            <person name="Shimojima M."/>
            <person name="Masuda S."/>
            <person name="Iwai M."/>
            <person name="Nobusawa T."/>
            <person name="Narise T."/>
            <person name="Kondo S."/>
            <person name="Saito H."/>
            <person name="Sato R."/>
            <person name="Murakawa M."/>
            <person name="Ihara Y."/>
            <person name="Oshima-Yamada Y."/>
            <person name="Ohtaka K."/>
            <person name="Satoh M."/>
            <person name="Sonobe K."/>
            <person name="Ishii M."/>
            <person name="Ohtani R."/>
            <person name="Kanamori-Sato M."/>
            <person name="Honoki R."/>
            <person name="Miyazaki D."/>
            <person name="Mochizuki H."/>
            <person name="Umetsu J."/>
            <person name="Higashi K."/>
            <person name="Shibata D."/>
            <person name="Kamiya Y."/>
            <person name="Sato N."/>
            <person name="Nakamura Y."/>
            <person name="Tabata S."/>
            <person name="Ida S."/>
            <person name="Kurokawa K."/>
            <person name="Ohta H."/>
        </authorList>
    </citation>
    <scope>NUCLEOTIDE SEQUENCE [LARGE SCALE GENOMIC DNA]</scope>
    <source>
        <strain evidence="3 4">NIES-2285</strain>
    </source>
</reference>
<organism evidence="3 4">
    <name type="scientific">Klebsormidium nitens</name>
    <name type="common">Green alga</name>
    <name type="synonym">Ulothrix nitens</name>
    <dbReference type="NCBI Taxonomy" id="105231"/>
    <lineage>
        <taxon>Eukaryota</taxon>
        <taxon>Viridiplantae</taxon>
        <taxon>Streptophyta</taxon>
        <taxon>Klebsormidiophyceae</taxon>
        <taxon>Klebsormidiales</taxon>
        <taxon>Klebsormidiaceae</taxon>
        <taxon>Klebsormidium</taxon>
    </lineage>
</organism>
<evidence type="ECO:0000313" key="4">
    <source>
        <dbReference type="Proteomes" id="UP000054558"/>
    </source>
</evidence>
<name>A0A1Y1IF73_KLENI</name>
<sequence>MVLEKMGAIRRKRMMPVCSASTDQFTSPKTGAVGVERFKLDAVPGTYWGASQAVEERVTLWLDTGTEVVQASAQVGENLLRVAEAAGAMVPDEDFCFEGTCSNCEMEVEGGAQEVGYRAEPGSLDVVRACLCPVPGGQPERTIKMLNEADIWGDGVL</sequence>
<dbReference type="Gene3D" id="3.10.20.30">
    <property type="match status" value="1"/>
</dbReference>
<dbReference type="SUPFAM" id="SSF54292">
    <property type="entry name" value="2Fe-2S ferredoxin-like"/>
    <property type="match status" value="1"/>
</dbReference>
<dbReference type="EMBL" id="DF237399">
    <property type="protein sequence ID" value="GAQ88662.1"/>
    <property type="molecule type" value="Genomic_DNA"/>
</dbReference>
<dbReference type="PROSITE" id="PS00197">
    <property type="entry name" value="2FE2S_FER_1"/>
    <property type="match status" value="1"/>
</dbReference>
<dbReference type="InterPro" id="IPR006058">
    <property type="entry name" value="2Fe2S_fd_BS"/>
</dbReference>
<dbReference type="AlphaFoldDB" id="A0A1Y1IF73"/>
<dbReference type="OMA" id="CCHCEME"/>
<dbReference type="Proteomes" id="UP000054558">
    <property type="component" value="Unassembled WGS sequence"/>
</dbReference>
<dbReference type="GO" id="GO:0051537">
    <property type="term" value="F:2 iron, 2 sulfur cluster binding"/>
    <property type="evidence" value="ECO:0007669"/>
    <property type="project" value="UniProtKB-KW"/>
</dbReference>
<evidence type="ECO:0008006" key="5">
    <source>
        <dbReference type="Google" id="ProtNLM"/>
    </source>
</evidence>
<comment type="cofactor">
    <cofactor evidence="2">
        <name>[2Fe-2S] cluster</name>
        <dbReference type="ChEBI" id="CHEBI:190135"/>
    </cofactor>
</comment>
<keyword evidence="1" id="KW-0001">2Fe-2S</keyword>
<keyword evidence="1" id="KW-0408">Iron</keyword>
<proteinExistence type="predicted"/>
<keyword evidence="4" id="KW-1185">Reference proteome</keyword>
<accession>A0A1Y1IF73</accession>
<protein>
    <recommendedName>
        <fullName evidence="5">2Fe-2S ferredoxin-type domain-containing protein</fullName>
    </recommendedName>
</protein>
<evidence type="ECO:0000256" key="2">
    <source>
        <dbReference type="ARBA" id="ARBA00034078"/>
    </source>
</evidence>
<evidence type="ECO:0000313" key="3">
    <source>
        <dbReference type="EMBL" id="GAQ88662.1"/>
    </source>
</evidence>
<dbReference type="InterPro" id="IPR012675">
    <property type="entry name" value="Beta-grasp_dom_sf"/>
</dbReference>
<evidence type="ECO:0000256" key="1">
    <source>
        <dbReference type="ARBA" id="ARBA00022714"/>
    </source>
</evidence>